<dbReference type="Proteomes" id="UP000321353">
    <property type="component" value="Chromosome"/>
</dbReference>
<dbReference type="RefSeq" id="WP_147867084.1">
    <property type="nucleotide sequence ID" value="NZ_CP036264.1"/>
</dbReference>
<keyword evidence="2" id="KW-1185">Reference proteome</keyword>
<dbReference type="KEGG" id="smam:Mal15_14390"/>
<organism evidence="1 2">
    <name type="scientific">Stieleria maiorica</name>
    <dbReference type="NCBI Taxonomy" id="2795974"/>
    <lineage>
        <taxon>Bacteria</taxon>
        <taxon>Pseudomonadati</taxon>
        <taxon>Planctomycetota</taxon>
        <taxon>Planctomycetia</taxon>
        <taxon>Pirellulales</taxon>
        <taxon>Pirellulaceae</taxon>
        <taxon>Stieleria</taxon>
    </lineage>
</organism>
<name>A0A5B9MA39_9BACT</name>
<dbReference type="AlphaFoldDB" id="A0A5B9MA39"/>
<evidence type="ECO:0000313" key="1">
    <source>
        <dbReference type="EMBL" id="QEF97399.1"/>
    </source>
</evidence>
<accession>A0A5B9MA39</accession>
<evidence type="ECO:0000313" key="2">
    <source>
        <dbReference type="Proteomes" id="UP000321353"/>
    </source>
</evidence>
<dbReference type="EMBL" id="CP036264">
    <property type="protein sequence ID" value="QEF97399.1"/>
    <property type="molecule type" value="Genomic_DNA"/>
</dbReference>
<sequence length="195" mass="22741">MPEHDYEGSRDEFIRMLAEQGEEPAFITRRRRLDAAIEQLRWTCQTHRQTLLRGPQLHLRKIATMIDGDWSRLASRLAVPIQWRVYASLHETINADSQPPAWANQGLWAVPIDRPLRDLARSVDRFNRDWEGYLNRFDLDPINQTIADFNEYYVLEKACALGREDLARLGFQPMSLLTPASLQAEFPTVELPRLR</sequence>
<gene>
    <name evidence="1" type="ORF">Mal15_14390</name>
</gene>
<proteinExistence type="predicted"/>
<reference evidence="1 2" key="1">
    <citation type="submission" date="2019-02" db="EMBL/GenBank/DDBJ databases">
        <title>Planctomycetal bacteria perform biofilm scaping via a novel small molecule.</title>
        <authorList>
            <person name="Jeske O."/>
            <person name="Boedeker C."/>
            <person name="Wiegand S."/>
            <person name="Breitling P."/>
            <person name="Kallscheuer N."/>
            <person name="Jogler M."/>
            <person name="Rohde M."/>
            <person name="Petersen J."/>
            <person name="Medema M.H."/>
            <person name="Surup F."/>
            <person name="Jogler C."/>
        </authorList>
    </citation>
    <scope>NUCLEOTIDE SEQUENCE [LARGE SCALE GENOMIC DNA]</scope>
    <source>
        <strain evidence="1 2">Mal15</strain>
    </source>
</reference>
<protein>
    <submittedName>
        <fullName evidence="1">Uncharacterized protein</fullName>
    </submittedName>
</protein>